<dbReference type="Pfam" id="PF14269">
    <property type="entry name" value="Arylsulfotran_2"/>
    <property type="match status" value="1"/>
</dbReference>
<evidence type="ECO:0000256" key="1">
    <source>
        <dbReference type="SAM" id="SignalP"/>
    </source>
</evidence>
<keyword evidence="1" id="KW-0732">Signal</keyword>
<dbReference type="InterPro" id="IPR039535">
    <property type="entry name" value="ASST-like"/>
</dbReference>
<dbReference type="SUPFAM" id="SSF50998">
    <property type="entry name" value="Quinoprotein alcohol dehydrogenase-like"/>
    <property type="match status" value="1"/>
</dbReference>
<keyword evidence="3" id="KW-1185">Reference proteome</keyword>
<sequence length="537" mass="59981">MSPRFRPLFLASLLVWIGVQADSSFRSRPDLSPPHLNVTIAKSDGKTPGFLFAAPYSGSSELSHQYSVQKAPYILTDTGDLVWSGFGYIYQWAGNFQVARWKGEDVLFAWEGALNALHGHGHGHHTFLNQHYNNVKEVRGANHVIPDLHEFEVVDERSALHDIYQPLQLDLSAFGGKEQQTWILEGRFQEVDLETGKLLFEWRSLDHVSPNDAILSLQSGLVGSGYNSGSAWDYLHINSITKGKDGHYLLSARHTSTIYKINGTDGSIIWRLGGAASDFELGSGVEFGFQHHARYVTEDPYSVELVSLFDNSAHSSDPAAAPYNHNALSRGIYLRLDHRTKQATLESEFLPPEEPILARSQGSLQTLPNSNVLVNWGSEGQITEYTADGTAIYHARFVSNKLNDSLQNYRTFRFNWAGYSPEPIAVFAEEVEGGEIDVYVSWNGDTRTVSWKLTWKEGSSAETTEYTKTLPRYGFETAFRLPSRGSAHNIRAAALDGQGQVLSISESISSVPAYWLKSVRVGVHHDEEHRSNFMQEL</sequence>
<dbReference type="InterPro" id="IPR011047">
    <property type="entry name" value="Quinoprotein_ADH-like_sf"/>
</dbReference>
<evidence type="ECO:0008006" key="4">
    <source>
        <dbReference type="Google" id="ProtNLM"/>
    </source>
</evidence>
<protein>
    <recommendedName>
        <fullName evidence="4">Arylsulfotransferase</fullName>
    </recommendedName>
</protein>
<name>A0A9P4PSZ2_9PLEO</name>
<dbReference type="PANTHER" id="PTHR35340:SF9">
    <property type="entry name" value="ASST-DOMAIN-CONTAINING PROTEIN"/>
    <property type="match status" value="1"/>
</dbReference>
<evidence type="ECO:0000313" key="3">
    <source>
        <dbReference type="Proteomes" id="UP000799764"/>
    </source>
</evidence>
<dbReference type="Proteomes" id="UP000799764">
    <property type="component" value="Unassembled WGS sequence"/>
</dbReference>
<dbReference type="InterPro" id="IPR053143">
    <property type="entry name" value="Arylsulfate_ST"/>
</dbReference>
<gene>
    <name evidence="2" type="ORF">P171DRAFT_427098</name>
</gene>
<dbReference type="PANTHER" id="PTHR35340">
    <property type="entry name" value="PQQ ENZYME REPEAT PROTEIN-RELATED"/>
    <property type="match status" value="1"/>
</dbReference>
<feature type="signal peptide" evidence="1">
    <location>
        <begin position="1"/>
        <end position="21"/>
    </location>
</feature>
<dbReference type="EMBL" id="MU001493">
    <property type="protein sequence ID" value="KAF2450789.1"/>
    <property type="molecule type" value="Genomic_DNA"/>
</dbReference>
<organism evidence="2 3">
    <name type="scientific">Karstenula rhodostoma CBS 690.94</name>
    <dbReference type="NCBI Taxonomy" id="1392251"/>
    <lineage>
        <taxon>Eukaryota</taxon>
        <taxon>Fungi</taxon>
        <taxon>Dikarya</taxon>
        <taxon>Ascomycota</taxon>
        <taxon>Pezizomycotina</taxon>
        <taxon>Dothideomycetes</taxon>
        <taxon>Pleosporomycetidae</taxon>
        <taxon>Pleosporales</taxon>
        <taxon>Massarineae</taxon>
        <taxon>Didymosphaeriaceae</taxon>
        <taxon>Karstenula</taxon>
    </lineage>
</organism>
<dbReference type="AlphaFoldDB" id="A0A9P4PSZ2"/>
<dbReference type="OrthoDB" id="5427350at2759"/>
<accession>A0A9P4PSZ2</accession>
<feature type="chain" id="PRO_5040253674" description="Arylsulfotransferase" evidence="1">
    <location>
        <begin position="22"/>
        <end position="537"/>
    </location>
</feature>
<comment type="caution">
    <text evidence="2">The sequence shown here is derived from an EMBL/GenBank/DDBJ whole genome shotgun (WGS) entry which is preliminary data.</text>
</comment>
<proteinExistence type="predicted"/>
<reference evidence="2" key="1">
    <citation type="journal article" date="2020" name="Stud. Mycol.">
        <title>101 Dothideomycetes genomes: a test case for predicting lifestyles and emergence of pathogens.</title>
        <authorList>
            <person name="Haridas S."/>
            <person name="Albert R."/>
            <person name="Binder M."/>
            <person name="Bloem J."/>
            <person name="Labutti K."/>
            <person name="Salamov A."/>
            <person name="Andreopoulos B."/>
            <person name="Baker S."/>
            <person name="Barry K."/>
            <person name="Bills G."/>
            <person name="Bluhm B."/>
            <person name="Cannon C."/>
            <person name="Castanera R."/>
            <person name="Culley D."/>
            <person name="Daum C."/>
            <person name="Ezra D."/>
            <person name="Gonzalez J."/>
            <person name="Henrissat B."/>
            <person name="Kuo A."/>
            <person name="Liang C."/>
            <person name="Lipzen A."/>
            <person name="Lutzoni F."/>
            <person name="Magnuson J."/>
            <person name="Mondo S."/>
            <person name="Nolan M."/>
            <person name="Ohm R."/>
            <person name="Pangilinan J."/>
            <person name="Park H.-J."/>
            <person name="Ramirez L."/>
            <person name="Alfaro M."/>
            <person name="Sun H."/>
            <person name="Tritt A."/>
            <person name="Yoshinaga Y."/>
            <person name="Zwiers L.-H."/>
            <person name="Turgeon B."/>
            <person name="Goodwin S."/>
            <person name="Spatafora J."/>
            <person name="Crous P."/>
            <person name="Grigoriev I."/>
        </authorList>
    </citation>
    <scope>NUCLEOTIDE SEQUENCE</scope>
    <source>
        <strain evidence="2">CBS 690.94</strain>
    </source>
</reference>
<evidence type="ECO:0000313" key="2">
    <source>
        <dbReference type="EMBL" id="KAF2450789.1"/>
    </source>
</evidence>